<keyword evidence="2" id="KW-1185">Reference proteome</keyword>
<reference evidence="1" key="1">
    <citation type="submission" date="2022-05" db="EMBL/GenBank/DDBJ databases">
        <title>Halomonas geminus sp. nov. and Halomonas llamarensis sp. nov. isolated from high-altitude salars of the Atacama Desert.</title>
        <authorList>
            <person name="Hintersatz C."/>
            <person name="Rojas L.A."/>
            <person name="Wei T.-S."/>
            <person name="Kutschke S."/>
            <person name="Lehmann F."/>
            <person name="Jain R."/>
            <person name="Pollmann K."/>
        </authorList>
    </citation>
    <scope>NUCLEOTIDE SEQUENCE</scope>
    <source>
        <strain evidence="1">ATCH28</strain>
    </source>
</reference>
<comment type="caution">
    <text evidence="1">The sequence shown here is derived from an EMBL/GenBank/DDBJ whole genome shotgun (WGS) entry which is preliminary data.</text>
</comment>
<dbReference type="InterPro" id="IPR023373">
    <property type="entry name" value="YmcC_sf"/>
</dbReference>
<evidence type="ECO:0000313" key="1">
    <source>
        <dbReference type="EMBL" id="MCL7939473.1"/>
    </source>
</evidence>
<dbReference type="SUPFAM" id="SSF159270">
    <property type="entry name" value="YmcC-like"/>
    <property type="match status" value="1"/>
</dbReference>
<dbReference type="Proteomes" id="UP001165369">
    <property type="component" value="Unassembled WGS sequence"/>
</dbReference>
<sequence>MVLFLSGCASGGVTPLGDALTGWATSDSSVAERAASLEYASLSLDTGDRKGLVALGAVAGPATYWPTGNNGMLVLYHDGLQATAGLQQDLLETRYRSLDGAAGGASDFVPWQQDTPGNFRMERHWQGSDGLPNRLAARGSLTCGESQPRQLPLGERQLQRCDMQLVWEDGQRTRSTLWRDAETLRLWAADTTPWPGGPRIRWEVARGW</sequence>
<evidence type="ECO:0000313" key="2">
    <source>
        <dbReference type="Proteomes" id="UP001165369"/>
    </source>
</evidence>
<keyword evidence="1" id="KW-0449">Lipoprotein</keyword>
<dbReference type="EMBL" id="JAMJPK010000001">
    <property type="protein sequence ID" value="MCL7939473.1"/>
    <property type="molecule type" value="Genomic_DNA"/>
</dbReference>
<dbReference type="Gene3D" id="2.40.360.10">
    <property type="entry name" value="YmcC-like"/>
    <property type="match status" value="1"/>
</dbReference>
<protein>
    <submittedName>
        <fullName evidence="1">YjbF family lipoprotein</fullName>
    </submittedName>
</protein>
<gene>
    <name evidence="1" type="ORF">M8009_04025</name>
</gene>
<organism evidence="1 2">
    <name type="scientific">Halomonas gemina</name>
    <dbReference type="NCBI Taxonomy" id="2945105"/>
    <lineage>
        <taxon>Bacteria</taxon>
        <taxon>Pseudomonadati</taxon>
        <taxon>Pseudomonadota</taxon>
        <taxon>Gammaproteobacteria</taxon>
        <taxon>Oceanospirillales</taxon>
        <taxon>Halomonadaceae</taxon>
        <taxon>Halomonas</taxon>
    </lineage>
</organism>
<proteinExistence type="predicted"/>
<dbReference type="RefSeq" id="WP_250059462.1">
    <property type="nucleotide sequence ID" value="NZ_JAMJPK010000001.1"/>
</dbReference>
<name>A0ABT0SY26_9GAMM</name>
<accession>A0ABT0SY26</accession>